<accession>A0A2N0ZI12</accession>
<dbReference type="Proteomes" id="UP000233343">
    <property type="component" value="Unassembled WGS sequence"/>
</dbReference>
<gene>
    <name evidence="1" type="ORF">CWS20_10365</name>
</gene>
<keyword evidence="2" id="KW-1185">Reference proteome</keyword>
<proteinExistence type="predicted"/>
<name>A0A2N0ZI12_9BACI</name>
<dbReference type="RefSeq" id="WP_066198564.1">
    <property type="nucleotide sequence ID" value="NZ_JARMMB010000010.1"/>
</dbReference>
<comment type="caution">
    <text evidence="1">The sequence shown here is derived from an EMBL/GenBank/DDBJ whole genome shotgun (WGS) entry which is preliminary data.</text>
</comment>
<sequence length="72" mass="8661">MPANKRIVPPLYLNSPDDSNQAVYRQHYLYEILEKQNRFNHEIIENYEEVDHRLNESFHQVEQLFANASSKQ</sequence>
<dbReference type="EMBL" id="PISD01000019">
    <property type="protein sequence ID" value="PKG29155.1"/>
    <property type="molecule type" value="Genomic_DNA"/>
</dbReference>
<organism evidence="1 2">
    <name type="scientific">Cytobacillus horneckiae</name>
    <dbReference type="NCBI Taxonomy" id="549687"/>
    <lineage>
        <taxon>Bacteria</taxon>
        <taxon>Bacillati</taxon>
        <taxon>Bacillota</taxon>
        <taxon>Bacilli</taxon>
        <taxon>Bacillales</taxon>
        <taxon>Bacillaceae</taxon>
        <taxon>Cytobacillus</taxon>
    </lineage>
</organism>
<reference evidence="1 2" key="1">
    <citation type="journal article" date="2010" name="Int. J. Syst. Evol. Microbiol.">
        <title>Bacillus horneckiae sp. nov., isolated from a spacecraft-assembly clean room.</title>
        <authorList>
            <person name="Vaishampayan P."/>
            <person name="Probst A."/>
            <person name="Krishnamurthi S."/>
            <person name="Ghosh S."/>
            <person name="Osman S."/>
            <person name="McDowall A."/>
            <person name="Ruckmani A."/>
            <person name="Mayilraj S."/>
            <person name="Venkateswaran K."/>
        </authorList>
    </citation>
    <scope>NUCLEOTIDE SEQUENCE [LARGE SCALE GENOMIC DNA]</scope>
    <source>
        <strain evidence="2">1PO1SC</strain>
    </source>
</reference>
<evidence type="ECO:0000313" key="2">
    <source>
        <dbReference type="Proteomes" id="UP000233343"/>
    </source>
</evidence>
<protein>
    <submittedName>
        <fullName evidence="1">Uncharacterized protein</fullName>
    </submittedName>
</protein>
<dbReference type="AlphaFoldDB" id="A0A2N0ZI12"/>
<evidence type="ECO:0000313" key="1">
    <source>
        <dbReference type="EMBL" id="PKG29155.1"/>
    </source>
</evidence>